<dbReference type="Gene3D" id="3.40.50.720">
    <property type="entry name" value="NAD(P)-binding Rossmann-like Domain"/>
    <property type="match status" value="2"/>
</dbReference>
<evidence type="ECO:0000313" key="2">
    <source>
        <dbReference type="EMBL" id="SDU90650.1"/>
    </source>
</evidence>
<accession>A0A1H2MBM6</accession>
<organism evidence="2 3">
    <name type="scientific">Microlunatus sagamiharensis</name>
    <dbReference type="NCBI Taxonomy" id="546874"/>
    <lineage>
        <taxon>Bacteria</taxon>
        <taxon>Bacillati</taxon>
        <taxon>Actinomycetota</taxon>
        <taxon>Actinomycetes</taxon>
        <taxon>Propionibacteriales</taxon>
        <taxon>Propionibacteriaceae</taxon>
        <taxon>Microlunatus</taxon>
    </lineage>
</organism>
<dbReference type="EMBL" id="LT629799">
    <property type="protein sequence ID" value="SDU90650.1"/>
    <property type="molecule type" value="Genomic_DNA"/>
</dbReference>
<protein>
    <submittedName>
        <fullName evidence="2">Bacteriocin biosynthesis cyclodehydratase domain-containing protein</fullName>
    </submittedName>
</protein>
<dbReference type="InterPro" id="IPR035985">
    <property type="entry name" value="Ubiquitin-activating_enz"/>
</dbReference>
<gene>
    <name evidence="2" type="ORF">SAMN04488544_1769</name>
</gene>
<sequence length="363" mass="38137">MDRRPARLRGHQTDRVDATRTPAAPAAPSPPGTTDVEPGLRLAPHAVVLLRSPHELQVGVEPSVVVPRTYEPVVAALADGATAGDLGLTASEAGLPTGAVTDLLGALDDARLLRPPSAVASRAVRVVGAGTLGSRTAHALATAGFGTVHLADLPSRVPTDERALDRPARHASGRRRPRADGHPERLELLAASLGVAHPDLRVRRPRHFAQPEGGAVALTVVVADGPEPDRLVPDVLREQDAPHLLVRCAGDEAVVGPLVVPGATSCVRCADLGRRDADPRWPWLLEQLTRLHVEPAPTLLAWAAVNAAVQALAFVGSGHAETLDHTLELGGGEHAMRLRAWPTHPECPCRWDDGSAPGTHGRS</sequence>
<evidence type="ECO:0000313" key="3">
    <source>
        <dbReference type="Proteomes" id="UP000198825"/>
    </source>
</evidence>
<keyword evidence="3" id="KW-1185">Reference proteome</keyword>
<dbReference type="SUPFAM" id="SSF69572">
    <property type="entry name" value="Activating enzymes of the ubiquitin-like proteins"/>
    <property type="match status" value="1"/>
</dbReference>
<feature type="compositionally biased region" description="Basic and acidic residues" evidence="1">
    <location>
        <begin position="1"/>
        <end position="18"/>
    </location>
</feature>
<dbReference type="STRING" id="546874.SAMN04488544_1769"/>
<feature type="region of interest" description="Disordered" evidence="1">
    <location>
        <begin position="156"/>
        <end position="183"/>
    </location>
</feature>
<evidence type="ECO:0000256" key="1">
    <source>
        <dbReference type="SAM" id="MobiDB-lite"/>
    </source>
</evidence>
<proteinExistence type="predicted"/>
<name>A0A1H2MBM6_9ACTN</name>
<reference evidence="3" key="1">
    <citation type="submission" date="2016-10" db="EMBL/GenBank/DDBJ databases">
        <authorList>
            <person name="Varghese N."/>
            <person name="Submissions S."/>
        </authorList>
    </citation>
    <scope>NUCLEOTIDE SEQUENCE [LARGE SCALE GENOMIC DNA]</scope>
    <source>
        <strain evidence="3">DSM 21743</strain>
    </source>
</reference>
<dbReference type="AlphaFoldDB" id="A0A1H2MBM6"/>
<feature type="compositionally biased region" description="Basic and acidic residues" evidence="1">
    <location>
        <begin position="158"/>
        <end position="168"/>
    </location>
</feature>
<feature type="region of interest" description="Disordered" evidence="1">
    <location>
        <begin position="1"/>
        <end position="38"/>
    </location>
</feature>
<dbReference type="GO" id="GO:0008641">
    <property type="term" value="F:ubiquitin-like modifier activating enzyme activity"/>
    <property type="evidence" value="ECO:0007669"/>
    <property type="project" value="InterPro"/>
</dbReference>
<dbReference type="Proteomes" id="UP000198825">
    <property type="component" value="Chromosome I"/>
</dbReference>